<feature type="transmembrane region" description="Helical" evidence="1">
    <location>
        <begin position="108"/>
        <end position="127"/>
    </location>
</feature>
<evidence type="ECO:0000256" key="1">
    <source>
        <dbReference type="SAM" id="Phobius"/>
    </source>
</evidence>
<keyword evidence="1" id="KW-0812">Transmembrane</keyword>
<evidence type="ECO:0000313" key="2">
    <source>
        <dbReference type="EMBL" id="MDC2891218.1"/>
    </source>
</evidence>
<dbReference type="RefSeq" id="WP_272182244.1">
    <property type="nucleotide sequence ID" value="NZ_JAQOMS010000002.1"/>
</dbReference>
<gene>
    <name evidence="2" type="ORF">PN838_23835</name>
</gene>
<accession>A0ABT5FJ37</accession>
<evidence type="ECO:0000313" key="3">
    <source>
        <dbReference type="Proteomes" id="UP001528411"/>
    </source>
</evidence>
<comment type="caution">
    <text evidence="2">The sequence shown here is derived from an EMBL/GenBank/DDBJ whole genome shotgun (WGS) entry which is preliminary data.</text>
</comment>
<reference evidence="2 3" key="1">
    <citation type="submission" date="2023-01" db="EMBL/GenBank/DDBJ databases">
        <title>Psychrosphaera sp. nov., isolated from marine algae.</title>
        <authorList>
            <person name="Bayburt H."/>
            <person name="Choi B.J."/>
            <person name="Kim J.M."/>
            <person name="Choi D.G."/>
            <person name="Jeon C.O."/>
        </authorList>
    </citation>
    <scope>NUCLEOTIDE SEQUENCE [LARGE SCALE GENOMIC DNA]</scope>
    <source>
        <strain evidence="2 3">G1-22</strain>
    </source>
</reference>
<keyword evidence="3" id="KW-1185">Reference proteome</keyword>
<keyword evidence="1" id="KW-1133">Transmembrane helix</keyword>
<sequence>MTSPDFTQYSKQQLIEALANTDVKPSPKEIALIELELTKFETQQTEPAIKEFFHVENEPVSMSLVKGMDPLVYGFICGCLAILIFPMTDIKNYLDGVASTVSETLGVRLFFSVLCGYVCIKNIGRWFTKRKSKNNKPQQ</sequence>
<name>A0ABT5FJ37_9GAMM</name>
<organism evidence="2 3">
    <name type="scientific">Psychrosphaera algicola</name>
    <dbReference type="NCBI Taxonomy" id="3023714"/>
    <lineage>
        <taxon>Bacteria</taxon>
        <taxon>Pseudomonadati</taxon>
        <taxon>Pseudomonadota</taxon>
        <taxon>Gammaproteobacteria</taxon>
        <taxon>Alteromonadales</taxon>
        <taxon>Pseudoalteromonadaceae</taxon>
        <taxon>Psychrosphaera</taxon>
    </lineage>
</organism>
<protein>
    <submittedName>
        <fullName evidence="2">Uncharacterized protein</fullName>
    </submittedName>
</protein>
<proteinExistence type="predicted"/>
<keyword evidence="1" id="KW-0472">Membrane</keyword>
<dbReference type="Proteomes" id="UP001528411">
    <property type="component" value="Unassembled WGS sequence"/>
</dbReference>
<dbReference type="EMBL" id="JAQOMS010000002">
    <property type="protein sequence ID" value="MDC2891218.1"/>
    <property type="molecule type" value="Genomic_DNA"/>
</dbReference>
<feature type="transmembrane region" description="Helical" evidence="1">
    <location>
        <begin position="71"/>
        <end position="88"/>
    </location>
</feature>